<dbReference type="Pfam" id="PF00359">
    <property type="entry name" value="PTS_EIIA_2"/>
    <property type="match status" value="1"/>
</dbReference>
<name>A0A1D8GMF4_9FIRM</name>
<feature type="domain" description="PTS EIIB type-2" evidence="4">
    <location>
        <begin position="398"/>
        <end position="485"/>
    </location>
</feature>
<feature type="domain" description="PRD" evidence="5">
    <location>
        <begin position="287"/>
        <end position="394"/>
    </location>
</feature>
<reference evidence="6 7" key="1">
    <citation type="submission" date="2016-09" db="EMBL/GenBank/DDBJ databases">
        <title>Genomic analysis reveals versatility of anaerobic energy metabolism of Geosporobacter ferrireducens IRF9 of phylum Firmicutes.</title>
        <authorList>
            <person name="Kim S.-J."/>
        </authorList>
    </citation>
    <scope>NUCLEOTIDE SEQUENCE [LARGE SCALE GENOMIC DNA]</scope>
    <source>
        <strain evidence="6 7">IRF9</strain>
    </source>
</reference>
<keyword evidence="7" id="KW-1185">Reference proteome</keyword>
<evidence type="ECO:0000313" key="7">
    <source>
        <dbReference type="Proteomes" id="UP000095743"/>
    </source>
</evidence>
<dbReference type="InterPro" id="IPR036388">
    <property type="entry name" value="WH-like_DNA-bd_sf"/>
</dbReference>
<dbReference type="InterPro" id="IPR050661">
    <property type="entry name" value="BglG_antiterminators"/>
</dbReference>
<evidence type="ECO:0000256" key="2">
    <source>
        <dbReference type="ARBA" id="ARBA00022737"/>
    </source>
</evidence>
<dbReference type="InterPro" id="IPR036095">
    <property type="entry name" value="PTS_EIIB-like_sf"/>
</dbReference>
<dbReference type="RefSeq" id="WP_069980399.1">
    <property type="nucleotide sequence ID" value="NZ_CP017269.1"/>
</dbReference>
<gene>
    <name evidence="6" type="ORF">Gferi_22615</name>
</gene>
<organism evidence="6 7">
    <name type="scientific">Geosporobacter ferrireducens</name>
    <dbReference type="NCBI Taxonomy" id="1424294"/>
    <lineage>
        <taxon>Bacteria</taxon>
        <taxon>Bacillati</taxon>
        <taxon>Bacillota</taxon>
        <taxon>Clostridia</taxon>
        <taxon>Peptostreptococcales</taxon>
        <taxon>Thermotaleaceae</taxon>
        <taxon>Geosporobacter</taxon>
    </lineage>
</organism>
<dbReference type="Gene3D" id="3.40.930.10">
    <property type="entry name" value="Mannitol-specific EII, Chain A"/>
    <property type="match status" value="1"/>
</dbReference>
<keyword evidence="2" id="KW-0677">Repeat</keyword>
<dbReference type="SUPFAM" id="SSF63520">
    <property type="entry name" value="PTS-regulatory domain, PRD"/>
    <property type="match status" value="1"/>
</dbReference>
<dbReference type="InterPro" id="IPR016152">
    <property type="entry name" value="PTrfase/Anion_transptr"/>
</dbReference>
<evidence type="ECO:0000313" key="6">
    <source>
        <dbReference type="EMBL" id="AOT72084.1"/>
    </source>
</evidence>
<dbReference type="STRING" id="1424294.Gferi_22615"/>
<dbReference type="PROSITE" id="PS51094">
    <property type="entry name" value="PTS_EIIA_TYPE_2"/>
    <property type="match status" value="1"/>
</dbReference>
<dbReference type="Pfam" id="PF00874">
    <property type="entry name" value="PRD"/>
    <property type="match status" value="1"/>
</dbReference>
<dbReference type="EMBL" id="CP017269">
    <property type="protein sequence ID" value="AOT72084.1"/>
    <property type="molecule type" value="Genomic_DNA"/>
</dbReference>
<dbReference type="InterPro" id="IPR036634">
    <property type="entry name" value="PRD_sf"/>
</dbReference>
<dbReference type="InterPro" id="IPR011608">
    <property type="entry name" value="PRD"/>
</dbReference>
<dbReference type="Gene3D" id="3.40.50.2300">
    <property type="match status" value="1"/>
</dbReference>
<sequence length="687" mass="78981">MIQWQLDTRCKTILELLISREGYISIQEIGKILNISKRSVYYDLNKINDWLNMQHITEIQIERNKGIYLTSITRQKIRGLINDVGQSSYYTLSPRERTRLMICSLLGSSKPLFIEQLCLICDISRNTAFNDLKAVRQKMERYGLQLNFEPHVGYKVEGSLIKQRALFLYYFQPLIDLITNKQISGIHELSFYNEMIVKEYLKKLKVIESKLNTTYVEGMLLSLAVLIHVLLMRQDHIAFEEIGVDEVVSTKEFQFVTQYLKDLPRIEQIYVAIHLLGSRVQVPTAKPQAIDTVNLAKELVLDFERLACVAFEDRNQLISLLSQHLNMSIYRYRYGIQIGNPLMSEIQSSYPDLFDITRKACKGLRHSLGTPIPDSEIAYITMHFGGFLSKKNYGNARCKILIVCPNGISTANMLRGEIESLHPDIEITAMIPVKDIETYYEKSDLVITTVDMDCPIPVIKVNPVISEEDRVRILSKVVQKISRNVHNNITLEKVFRIVREYVHPRDHEKLSSDLYKAFQNVPLQPAKTTASIRLMDVTLASRIQYKKTMQDWKEAIREASNPLLTEGVIEPDYIEAMIANVEKYGPYIVIAPKLALGHALPQDGVNSLGLSLLCLEEPVSFFHIPVYIIFILAPVDKSSHLGIMRDMMTLFSDEENINQLLKIKDPDKILTFIKDRIKEEVIIPYED</sequence>
<accession>A0A1D8GMF4</accession>
<evidence type="ECO:0000259" key="3">
    <source>
        <dbReference type="PROSITE" id="PS51094"/>
    </source>
</evidence>
<dbReference type="AlphaFoldDB" id="A0A1D8GMF4"/>
<dbReference type="GO" id="GO:0008982">
    <property type="term" value="F:protein-N(PI)-phosphohistidine-sugar phosphotransferase activity"/>
    <property type="evidence" value="ECO:0007669"/>
    <property type="project" value="InterPro"/>
</dbReference>
<protein>
    <submittedName>
        <fullName evidence="6">Uncharacterized protein</fullName>
    </submittedName>
</protein>
<dbReference type="KEGG" id="gfe:Gferi_22615"/>
<dbReference type="SUPFAM" id="SSF55804">
    <property type="entry name" value="Phoshotransferase/anion transport protein"/>
    <property type="match status" value="1"/>
</dbReference>
<dbReference type="Pfam" id="PF08279">
    <property type="entry name" value="HTH_11"/>
    <property type="match status" value="1"/>
</dbReference>
<dbReference type="InterPro" id="IPR013196">
    <property type="entry name" value="HTH_11"/>
</dbReference>
<dbReference type="PANTHER" id="PTHR30185:SF9">
    <property type="entry name" value="MANNITOL-SPECIFIC PHOSPHOTRANSFERASE ENZYME IIA COMPONENT"/>
    <property type="match status" value="1"/>
</dbReference>
<proteinExistence type="predicted"/>
<dbReference type="PROSITE" id="PS51099">
    <property type="entry name" value="PTS_EIIB_TYPE_2"/>
    <property type="match status" value="1"/>
</dbReference>
<evidence type="ECO:0000259" key="4">
    <source>
        <dbReference type="PROSITE" id="PS51099"/>
    </source>
</evidence>
<dbReference type="InterPro" id="IPR002178">
    <property type="entry name" value="PTS_EIIA_type-2_dom"/>
</dbReference>
<keyword evidence="1" id="KW-0808">Transferase</keyword>
<dbReference type="SUPFAM" id="SSF46785">
    <property type="entry name" value="Winged helix' DNA-binding domain"/>
    <property type="match status" value="1"/>
</dbReference>
<dbReference type="GO" id="GO:0009401">
    <property type="term" value="P:phosphoenolpyruvate-dependent sugar phosphotransferase system"/>
    <property type="evidence" value="ECO:0007669"/>
    <property type="project" value="InterPro"/>
</dbReference>
<dbReference type="Gene3D" id="1.10.10.10">
    <property type="entry name" value="Winged helix-like DNA-binding domain superfamily/Winged helix DNA-binding domain"/>
    <property type="match status" value="1"/>
</dbReference>
<dbReference type="PROSITE" id="PS51372">
    <property type="entry name" value="PRD_2"/>
    <property type="match status" value="1"/>
</dbReference>
<dbReference type="SUPFAM" id="SSF52794">
    <property type="entry name" value="PTS system IIB component-like"/>
    <property type="match status" value="1"/>
</dbReference>
<dbReference type="Proteomes" id="UP000095743">
    <property type="component" value="Chromosome"/>
</dbReference>
<dbReference type="InterPro" id="IPR013011">
    <property type="entry name" value="PTS_EIIB_2"/>
</dbReference>
<dbReference type="InterPro" id="IPR036390">
    <property type="entry name" value="WH_DNA-bd_sf"/>
</dbReference>
<evidence type="ECO:0000259" key="5">
    <source>
        <dbReference type="PROSITE" id="PS51372"/>
    </source>
</evidence>
<dbReference type="GO" id="GO:0006355">
    <property type="term" value="P:regulation of DNA-templated transcription"/>
    <property type="evidence" value="ECO:0007669"/>
    <property type="project" value="InterPro"/>
</dbReference>
<dbReference type="PANTHER" id="PTHR30185">
    <property type="entry name" value="CRYPTIC BETA-GLUCOSIDE BGL OPERON ANTITERMINATOR"/>
    <property type="match status" value="1"/>
</dbReference>
<dbReference type="OrthoDB" id="3175596at2"/>
<dbReference type="CDD" id="cd05568">
    <property type="entry name" value="PTS_IIB_bgl_like"/>
    <property type="match status" value="1"/>
</dbReference>
<evidence type="ECO:0000256" key="1">
    <source>
        <dbReference type="ARBA" id="ARBA00022679"/>
    </source>
</evidence>
<dbReference type="Gene3D" id="1.10.1790.10">
    <property type="entry name" value="PRD domain"/>
    <property type="match status" value="1"/>
</dbReference>
<feature type="domain" description="PTS EIIA type-2" evidence="3">
    <location>
        <begin position="536"/>
        <end position="676"/>
    </location>
</feature>